<evidence type="ECO:0000259" key="1">
    <source>
        <dbReference type="Pfam" id="PF08770"/>
    </source>
</evidence>
<organism evidence="2 3">
    <name type="scientific">Undibacterium griseum</name>
    <dbReference type="NCBI Taxonomy" id="2762295"/>
    <lineage>
        <taxon>Bacteria</taxon>
        <taxon>Pseudomonadati</taxon>
        <taxon>Pseudomonadota</taxon>
        <taxon>Betaproteobacteria</taxon>
        <taxon>Burkholderiales</taxon>
        <taxon>Oxalobacteraceae</taxon>
        <taxon>Undibacterium</taxon>
    </lineage>
</organism>
<feature type="domain" description="Sulphur oxidation protein SoxZ" evidence="1">
    <location>
        <begin position="7"/>
        <end position="97"/>
    </location>
</feature>
<gene>
    <name evidence="2" type="ORF">H8K27_11730</name>
</gene>
<dbReference type="InterPro" id="IPR013783">
    <property type="entry name" value="Ig-like_fold"/>
</dbReference>
<dbReference type="Proteomes" id="UP000613113">
    <property type="component" value="Unassembled WGS sequence"/>
</dbReference>
<keyword evidence="3" id="KW-1185">Reference proteome</keyword>
<proteinExistence type="predicted"/>
<evidence type="ECO:0000313" key="2">
    <source>
        <dbReference type="EMBL" id="MBC3885803.1"/>
    </source>
</evidence>
<name>A0ABR6YPH2_9BURK</name>
<dbReference type="InterPro" id="IPR014756">
    <property type="entry name" value="Ig_E-set"/>
</dbReference>
<dbReference type="RefSeq" id="WP_186863358.1">
    <property type="nucleotide sequence ID" value="NZ_JACOGC010000004.1"/>
</dbReference>
<accession>A0ABR6YPH2</accession>
<evidence type="ECO:0000313" key="3">
    <source>
        <dbReference type="Proteomes" id="UP000613113"/>
    </source>
</evidence>
<dbReference type="SUPFAM" id="SSF81296">
    <property type="entry name" value="E set domains"/>
    <property type="match status" value="1"/>
</dbReference>
<dbReference type="EMBL" id="JACOGC010000004">
    <property type="protein sequence ID" value="MBC3885803.1"/>
    <property type="molecule type" value="Genomic_DNA"/>
</dbReference>
<dbReference type="InterPro" id="IPR014880">
    <property type="entry name" value="SoxZ_dom"/>
</dbReference>
<dbReference type="Pfam" id="PF08770">
    <property type="entry name" value="SoxZ"/>
    <property type="match status" value="1"/>
</dbReference>
<comment type="caution">
    <text evidence="2">The sequence shown here is derived from an EMBL/GenBank/DDBJ whole genome shotgun (WGS) entry which is preliminary data.</text>
</comment>
<sequence>MIALTCKRQNDFVEMTLLIDNPFRDDSAVQAKSGKVSYRNFIQELSITSNDRVLLTAQFNPAMAAHPKLVCRAKHLLKNDIVKVEWLDNLGKTAVETFRVTV</sequence>
<protein>
    <submittedName>
        <fullName evidence="2">Thiosulfate oxidation carrier complex protein SoxZ</fullName>
    </submittedName>
</protein>
<dbReference type="Gene3D" id="2.60.40.10">
    <property type="entry name" value="Immunoglobulins"/>
    <property type="match status" value="1"/>
</dbReference>
<reference evidence="2 3" key="1">
    <citation type="submission" date="2020-08" db="EMBL/GenBank/DDBJ databases">
        <title>Novel species isolated from subtropical streams in China.</title>
        <authorList>
            <person name="Lu H."/>
        </authorList>
    </citation>
    <scope>NUCLEOTIDE SEQUENCE [LARGE SCALE GENOMIC DNA]</scope>
    <source>
        <strain evidence="2 3">FT31W</strain>
    </source>
</reference>